<feature type="chain" id="PRO_5015583717" evidence="1">
    <location>
        <begin position="21"/>
        <end position="166"/>
    </location>
</feature>
<organism evidence="2 3">
    <name type="scientific">Roseibium marinum</name>
    <dbReference type="NCBI Taxonomy" id="281252"/>
    <lineage>
        <taxon>Bacteria</taxon>
        <taxon>Pseudomonadati</taxon>
        <taxon>Pseudomonadota</taxon>
        <taxon>Alphaproteobacteria</taxon>
        <taxon>Hyphomicrobiales</taxon>
        <taxon>Stappiaceae</taxon>
        <taxon>Roseibium</taxon>
    </lineage>
</organism>
<dbReference type="Gene3D" id="2.60.40.1880">
    <property type="entry name" value="Invasion associated locus B (IalB) protein"/>
    <property type="match status" value="1"/>
</dbReference>
<dbReference type="InterPro" id="IPR010642">
    <property type="entry name" value="Invasion_prot_B"/>
</dbReference>
<gene>
    <name evidence="2" type="ORF">CLV41_1011030</name>
</gene>
<evidence type="ECO:0000313" key="2">
    <source>
        <dbReference type="EMBL" id="POF34574.1"/>
    </source>
</evidence>
<dbReference type="EMBL" id="PPCN01000001">
    <property type="protein sequence ID" value="POF34574.1"/>
    <property type="molecule type" value="Genomic_DNA"/>
</dbReference>
<evidence type="ECO:0000256" key="1">
    <source>
        <dbReference type="SAM" id="SignalP"/>
    </source>
</evidence>
<dbReference type="OrthoDB" id="7565159at2"/>
<dbReference type="Pfam" id="PF06776">
    <property type="entry name" value="IalB"/>
    <property type="match status" value="1"/>
</dbReference>
<dbReference type="RefSeq" id="WP_103221131.1">
    <property type="nucleotide sequence ID" value="NZ_PPCN01000001.1"/>
</dbReference>
<comment type="caution">
    <text evidence="2">The sequence shown here is derived from an EMBL/GenBank/DDBJ whole genome shotgun (WGS) entry which is preliminary data.</text>
</comment>
<feature type="signal peptide" evidence="1">
    <location>
        <begin position="1"/>
        <end position="20"/>
    </location>
</feature>
<proteinExistence type="predicted"/>
<sequence>MQFIKSGILLSAAFSLSAVAQSVCAQQAGEDTLWQTRCAGPSRSVEALTCEASESIRMKESGQLVFKVDLIFPANNAAPVFHIQAPLGFYLPGKIKLGVDGKPISELEIGTCDQRGCFLSTEATPEMIATLKAGEALQIDFAPAADRRQTIEMPLTGFSRAMDAVQ</sequence>
<protein>
    <submittedName>
        <fullName evidence="2">Invasion protein IalB</fullName>
    </submittedName>
</protein>
<dbReference type="InterPro" id="IPR038696">
    <property type="entry name" value="IalB_sf"/>
</dbReference>
<name>A0A2S3V3L2_9HYPH</name>
<dbReference type="AlphaFoldDB" id="A0A2S3V3L2"/>
<evidence type="ECO:0000313" key="3">
    <source>
        <dbReference type="Proteomes" id="UP000236959"/>
    </source>
</evidence>
<dbReference type="Proteomes" id="UP000236959">
    <property type="component" value="Unassembled WGS sequence"/>
</dbReference>
<keyword evidence="1" id="KW-0732">Signal</keyword>
<keyword evidence="3" id="KW-1185">Reference proteome</keyword>
<reference evidence="2 3" key="1">
    <citation type="submission" date="2018-01" db="EMBL/GenBank/DDBJ databases">
        <title>Genomic Encyclopedia of Archaeal and Bacterial Type Strains, Phase II (KMG-II): from individual species to whole genera.</title>
        <authorList>
            <person name="Goeker M."/>
        </authorList>
    </citation>
    <scope>NUCLEOTIDE SEQUENCE [LARGE SCALE GENOMIC DNA]</scope>
    <source>
        <strain evidence="2 3">DSM 17023</strain>
    </source>
</reference>
<accession>A0A2S3V3L2</accession>